<dbReference type="InterPro" id="IPR006027">
    <property type="entry name" value="NusB_RsmB_TIM44"/>
</dbReference>
<dbReference type="RefSeq" id="WP_132320018.1">
    <property type="nucleotide sequence ID" value="NZ_SMKR01000050.1"/>
</dbReference>
<proteinExistence type="inferred from homology"/>
<protein>
    <recommendedName>
        <fullName evidence="6">Transcription antitermination protein NusB</fullName>
    </recommendedName>
    <alternativeName>
        <fullName evidence="6">Antitermination factor NusB</fullName>
    </alternativeName>
</protein>
<dbReference type="PANTHER" id="PTHR11078:SF3">
    <property type="entry name" value="ANTITERMINATION NUSB DOMAIN-CONTAINING PROTEIN"/>
    <property type="match status" value="1"/>
</dbReference>
<dbReference type="InterPro" id="IPR011605">
    <property type="entry name" value="NusB_fam"/>
</dbReference>
<evidence type="ECO:0000256" key="6">
    <source>
        <dbReference type="HAMAP-Rule" id="MF_00073"/>
    </source>
</evidence>
<keyword evidence="5 6" id="KW-0804">Transcription</keyword>
<evidence type="ECO:0000256" key="4">
    <source>
        <dbReference type="ARBA" id="ARBA00023015"/>
    </source>
</evidence>
<evidence type="ECO:0000256" key="3">
    <source>
        <dbReference type="ARBA" id="ARBA00022884"/>
    </source>
</evidence>
<dbReference type="OrthoDB" id="3528057at2"/>
<evidence type="ECO:0000313" key="8">
    <source>
        <dbReference type="EMBL" id="TDD26051.1"/>
    </source>
</evidence>
<keyword evidence="4 6" id="KW-0805">Transcription regulation</keyword>
<sequence>MSARSKARKRALDVLFESEVRGLPVGGTLADRVADNDPPVNEFTVALVEGVAKHIEVIDDLLQTHSVGWSLDRMPAVDRNILRIGSYELLFDDQVPDVVAVSEAVALARDLSTDESPAFVNGLLARLLQLKPTLGV</sequence>
<dbReference type="NCBIfam" id="TIGR01951">
    <property type="entry name" value="nusB"/>
    <property type="match status" value="1"/>
</dbReference>
<evidence type="ECO:0000256" key="2">
    <source>
        <dbReference type="ARBA" id="ARBA00022814"/>
    </source>
</evidence>
<evidence type="ECO:0000256" key="1">
    <source>
        <dbReference type="ARBA" id="ARBA00005952"/>
    </source>
</evidence>
<dbReference type="PANTHER" id="PTHR11078">
    <property type="entry name" value="N UTILIZATION SUBSTANCE PROTEIN B-RELATED"/>
    <property type="match status" value="1"/>
</dbReference>
<dbReference type="InterPro" id="IPR035926">
    <property type="entry name" value="NusB-like_sf"/>
</dbReference>
<feature type="domain" description="NusB/RsmB/TIM44" evidence="7">
    <location>
        <begin position="6"/>
        <end position="128"/>
    </location>
</feature>
<dbReference type="AlphaFoldDB" id="A0A4R4X6L5"/>
<comment type="similarity">
    <text evidence="1 6">Belongs to the NusB family.</text>
</comment>
<comment type="caution">
    <text evidence="8">The sequence shown here is derived from an EMBL/GenBank/DDBJ whole genome shotgun (WGS) entry which is preliminary data.</text>
</comment>
<evidence type="ECO:0000313" key="9">
    <source>
        <dbReference type="Proteomes" id="UP000295172"/>
    </source>
</evidence>
<dbReference type="GO" id="GO:0006353">
    <property type="term" value="P:DNA-templated transcription termination"/>
    <property type="evidence" value="ECO:0007669"/>
    <property type="project" value="UniProtKB-UniRule"/>
</dbReference>
<keyword evidence="9" id="KW-1185">Reference proteome</keyword>
<gene>
    <name evidence="6 8" type="primary">nusB</name>
    <name evidence="8" type="ORF">E1218_13870</name>
</gene>
<name>A0A4R4X6L5_9ACTN</name>
<evidence type="ECO:0000256" key="5">
    <source>
        <dbReference type="ARBA" id="ARBA00023163"/>
    </source>
</evidence>
<dbReference type="GO" id="GO:0005829">
    <property type="term" value="C:cytosol"/>
    <property type="evidence" value="ECO:0007669"/>
    <property type="project" value="TreeGrafter"/>
</dbReference>
<dbReference type="Gene3D" id="1.10.940.10">
    <property type="entry name" value="NusB-like"/>
    <property type="match status" value="1"/>
</dbReference>
<dbReference type="GO" id="GO:0003723">
    <property type="term" value="F:RNA binding"/>
    <property type="evidence" value="ECO:0007669"/>
    <property type="project" value="UniProtKB-UniRule"/>
</dbReference>
<dbReference type="Pfam" id="PF01029">
    <property type="entry name" value="NusB"/>
    <property type="match status" value="1"/>
</dbReference>
<keyword evidence="3 6" id="KW-0694">RNA-binding</keyword>
<organism evidence="8 9">
    <name type="scientific">Kribbella turkmenica</name>
    <dbReference type="NCBI Taxonomy" id="2530375"/>
    <lineage>
        <taxon>Bacteria</taxon>
        <taxon>Bacillati</taxon>
        <taxon>Actinomycetota</taxon>
        <taxon>Actinomycetes</taxon>
        <taxon>Propionibacteriales</taxon>
        <taxon>Kribbellaceae</taxon>
        <taxon>Kribbella</taxon>
    </lineage>
</organism>
<comment type="function">
    <text evidence="6">Involved in transcription antitermination. Required for transcription of ribosomal RNA (rRNA) genes. Binds specifically to the boxA antiterminator sequence of the ribosomal RNA (rrn) operons.</text>
</comment>
<keyword evidence="2 6" id="KW-0889">Transcription antitermination</keyword>
<dbReference type="Proteomes" id="UP000295172">
    <property type="component" value="Unassembled WGS sequence"/>
</dbReference>
<reference evidence="8 9" key="1">
    <citation type="submission" date="2019-02" db="EMBL/GenBank/DDBJ databases">
        <title>Draft genome sequences of novel Actinobacteria.</title>
        <authorList>
            <person name="Sahin N."/>
            <person name="Ay H."/>
            <person name="Saygin H."/>
        </authorList>
    </citation>
    <scope>NUCLEOTIDE SEQUENCE [LARGE SCALE GENOMIC DNA]</scope>
    <source>
        <strain evidence="8 9">16K104</strain>
    </source>
</reference>
<dbReference type="HAMAP" id="MF_00073">
    <property type="entry name" value="NusB"/>
    <property type="match status" value="1"/>
</dbReference>
<dbReference type="EMBL" id="SMKR01000050">
    <property type="protein sequence ID" value="TDD26051.1"/>
    <property type="molecule type" value="Genomic_DNA"/>
</dbReference>
<dbReference type="GO" id="GO:0031564">
    <property type="term" value="P:transcription antitermination"/>
    <property type="evidence" value="ECO:0007669"/>
    <property type="project" value="UniProtKB-KW"/>
</dbReference>
<accession>A0A4R4X6L5</accession>
<dbReference type="SUPFAM" id="SSF48013">
    <property type="entry name" value="NusB-like"/>
    <property type="match status" value="1"/>
</dbReference>
<evidence type="ECO:0000259" key="7">
    <source>
        <dbReference type="Pfam" id="PF01029"/>
    </source>
</evidence>